<organism evidence="2 3">
    <name type="scientific">Stratiformator vulcanicus</name>
    <dbReference type="NCBI Taxonomy" id="2527980"/>
    <lineage>
        <taxon>Bacteria</taxon>
        <taxon>Pseudomonadati</taxon>
        <taxon>Planctomycetota</taxon>
        <taxon>Planctomycetia</taxon>
        <taxon>Planctomycetales</taxon>
        <taxon>Planctomycetaceae</taxon>
        <taxon>Stratiformator</taxon>
    </lineage>
</organism>
<dbReference type="Gene3D" id="3.40.50.1240">
    <property type="entry name" value="Phosphoglycerate mutase-like"/>
    <property type="match status" value="1"/>
</dbReference>
<name>A0A517QX88_9PLAN</name>
<dbReference type="SMART" id="SM00855">
    <property type="entry name" value="PGAM"/>
    <property type="match status" value="1"/>
</dbReference>
<reference evidence="2 3" key="1">
    <citation type="submission" date="2019-02" db="EMBL/GenBank/DDBJ databases">
        <title>Deep-cultivation of Planctomycetes and their phenomic and genomic characterization uncovers novel biology.</title>
        <authorList>
            <person name="Wiegand S."/>
            <person name="Jogler M."/>
            <person name="Boedeker C."/>
            <person name="Pinto D."/>
            <person name="Vollmers J."/>
            <person name="Rivas-Marin E."/>
            <person name="Kohn T."/>
            <person name="Peeters S.H."/>
            <person name="Heuer A."/>
            <person name="Rast P."/>
            <person name="Oberbeckmann S."/>
            <person name="Bunk B."/>
            <person name="Jeske O."/>
            <person name="Meyerdierks A."/>
            <person name="Storesund J.E."/>
            <person name="Kallscheuer N."/>
            <person name="Luecker S."/>
            <person name="Lage O.M."/>
            <person name="Pohl T."/>
            <person name="Merkel B.J."/>
            <person name="Hornburger P."/>
            <person name="Mueller R.-W."/>
            <person name="Bruemmer F."/>
            <person name="Labrenz M."/>
            <person name="Spormann A.M."/>
            <person name="Op den Camp H."/>
            <person name="Overmann J."/>
            <person name="Amann R."/>
            <person name="Jetten M.S.M."/>
            <person name="Mascher T."/>
            <person name="Medema M.H."/>
            <person name="Devos D.P."/>
            <person name="Kaster A.-K."/>
            <person name="Ovreas L."/>
            <person name="Rohde M."/>
            <person name="Galperin M.Y."/>
            <person name="Jogler C."/>
        </authorList>
    </citation>
    <scope>NUCLEOTIDE SEQUENCE [LARGE SCALE GENOMIC DNA]</scope>
    <source>
        <strain evidence="2 3">Pan189</strain>
    </source>
</reference>
<evidence type="ECO:0000256" key="1">
    <source>
        <dbReference type="PIRSR" id="PIRSR613078-2"/>
    </source>
</evidence>
<dbReference type="SUPFAM" id="SSF53254">
    <property type="entry name" value="Phosphoglycerate mutase-like"/>
    <property type="match status" value="1"/>
</dbReference>
<dbReference type="OrthoDB" id="9781415at2"/>
<dbReference type="InterPro" id="IPR013078">
    <property type="entry name" value="His_Pase_superF_clade-1"/>
</dbReference>
<dbReference type="Pfam" id="PF00300">
    <property type="entry name" value="His_Phos_1"/>
    <property type="match status" value="1"/>
</dbReference>
<feature type="binding site" evidence="1">
    <location>
        <position position="64"/>
    </location>
    <ligand>
        <name>substrate</name>
    </ligand>
</feature>
<sequence>MSDDTADLEWLIMRHAKASRDDETLSDFDRPLKDRGRREAPLMARQLAQAGLLPDLVLSSTSKRTRETTELFLNTLREVEDHEPEVRYLEDLYLADWTTHVNTIAAEGGVARRVLLIAHNPGLENLVTVLTGQACHLPTAAIAHVTLPVAAWAEFQRGEEVAGDNVVGVGQLEQLWTPKDLR</sequence>
<protein>
    <submittedName>
        <fullName evidence="2">Phosphohistidine phosphatase</fullName>
    </submittedName>
</protein>
<gene>
    <name evidence="2" type="ORF">Pan189_06060</name>
</gene>
<accession>A0A517QX88</accession>
<dbReference type="AlphaFoldDB" id="A0A517QX88"/>
<dbReference type="KEGG" id="svp:Pan189_06060"/>
<dbReference type="PANTHER" id="PTHR47623">
    <property type="entry name" value="OS09G0287300 PROTEIN"/>
    <property type="match status" value="1"/>
</dbReference>
<evidence type="ECO:0000313" key="3">
    <source>
        <dbReference type="Proteomes" id="UP000317318"/>
    </source>
</evidence>
<dbReference type="InterPro" id="IPR029033">
    <property type="entry name" value="His_PPase_superfam"/>
</dbReference>
<evidence type="ECO:0000313" key="2">
    <source>
        <dbReference type="EMBL" id="QDT36251.1"/>
    </source>
</evidence>
<dbReference type="CDD" id="cd07067">
    <property type="entry name" value="HP_PGM_like"/>
    <property type="match status" value="1"/>
</dbReference>
<dbReference type="RefSeq" id="WP_145362467.1">
    <property type="nucleotide sequence ID" value="NZ_CP036268.1"/>
</dbReference>
<dbReference type="Proteomes" id="UP000317318">
    <property type="component" value="Chromosome"/>
</dbReference>
<dbReference type="PANTHER" id="PTHR47623:SF1">
    <property type="entry name" value="OS09G0287300 PROTEIN"/>
    <property type="match status" value="1"/>
</dbReference>
<keyword evidence="3" id="KW-1185">Reference proteome</keyword>
<proteinExistence type="predicted"/>
<dbReference type="EMBL" id="CP036268">
    <property type="protein sequence ID" value="QDT36251.1"/>
    <property type="molecule type" value="Genomic_DNA"/>
</dbReference>